<comment type="caution">
    <text evidence="2">The sequence shown here is derived from an EMBL/GenBank/DDBJ whole genome shotgun (WGS) entry which is preliminary data.</text>
</comment>
<dbReference type="Proteomes" id="UP000278351">
    <property type="component" value="Unassembled WGS sequence"/>
</dbReference>
<dbReference type="Pfam" id="PF00725">
    <property type="entry name" value="3HCDH"/>
    <property type="match status" value="1"/>
</dbReference>
<dbReference type="InterPro" id="IPR013328">
    <property type="entry name" value="6PGD_dom2"/>
</dbReference>
<feature type="domain" description="3-hydroxyacyl-CoA dehydrogenase C-terminal" evidence="1">
    <location>
        <begin position="128"/>
        <end position="210"/>
    </location>
</feature>
<dbReference type="InterPro" id="IPR006108">
    <property type="entry name" value="3HC_DH_C"/>
</dbReference>
<evidence type="ECO:0000313" key="2">
    <source>
        <dbReference type="EMBL" id="RPE13804.1"/>
    </source>
</evidence>
<dbReference type="GO" id="GO:0016616">
    <property type="term" value="F:oxidoreductase activity, acting on the CH-OH group of donors, NAD or NADP as acceptor"/>
    <property type="evidence" value="ECO:0007669"/>
    <property type="project" value="InterPro"/>
</dbReference>
<organism evidence="2 3">
    <name type="scientific">Chitinophaga lutea</name>
    <dbReference type="NCBI Taxonomy" id="2488634"/>
    <lineage>
        <taxon>Bacteria</taxon>
        <taxon>Pseudomonadati</taxon>
        <taxon>Bacteroidota</taxon>
        <taxon>Chitinophagia</taxon>
        <taxon>Chitinophagales</taxon>
        <taxon>Chitinophagaceae</taxon>
        <taxon>Chitinophaga</taxon>
    </lineage>
</organism>
<dbReference type="Gene3D" id="1.10.1040.10">
    <property type="entry name" value="N-(1-d-carboxylethyl)-l-norvaline Dehydrogenase, domain 2"/>
    <property type="match status" value="1"/>
</dbReference>
<gene>
    <name evidence="2" type="ORF">EGT74_09900</name>
</gene>
<dbReference type="SUPFAM" id="SSF48179">
    <property type="entry name" value="6-phosphogluconate dehydrogenase C-terminal domain-like"/>
    <property type="match status" value="1"/>
</dbReference>
<dbReference type="RefSeq" id="WP_123846318.1">
    <property type="nucleotide sequence ID" value="NZ_RPDH01000001.1"/>
</dbReference>
<dbReference type="OrthoDB" id="2986269at2"/>
<name>A0A3N4QQA0_9BACT</name>
<sequence length="212" mass="24039">MEVLVTGDVQRWEELRRSRDFAGHTVRWEQELQPQHSGADLVIDLSLDERAENLMLYTMKPEIPVLACLVKTSPDIWAQYPHIYGCNFLPGFMAMPRLEVATLAGTKQLDPLMQELGWPYSIIKPATGMVTPRVVCMIINEAYFTAGEGTASREDIDTSMKLGTNYPFGPFEWCGKIGIRNVYEILQAVYAETGNERYQISPLLQAEYEAQL</sequence>
<dbReference type="GO" id="GO:0006631">
    <property type="term" value="P:fatty acid metabolic process"/>
    <property type="evidence" value="ECO:0007669"/>
    <property type="project" value="InterPro"/>
</dbReference>
<dbReference type="EMBL" id="RPDH01000001">
    <property type="protein sequence ID" value="RPE13804.1"/>
    <property type="molecule type" value="Genomic_DNA"/>
</dbReference>
<evidence type="ECO:0000313" key="3">
    <source>
        <dbReference type="Proteomes" id="UP000278351"/>
    </source>
</evidence>
<accession>A0A3N4QQA0</accession>
<dbReference type="PANTHER" id="PTHR48075">
    <property type="entry name" value="3-HYDROXYACYL-COA DEHYDROGENASE FAMILY PROTEIN"/>
    <property type="match status" value="1"/>
</dbReference>
<proteinExistence type="predicted"/>
<dbReference type="PANTHER" id="PTHR48075:SF5">
    <property type="entry name" value="3-HYDROXYBUTYRYL-COA DEHYDROGENASE"/>
    <property type="match status" value="1"/>
</dbReference>
<keyword evidence="3" id="KW-1185">Reference proteome</keyword>
<dbReference type="InterPro" id="IPR008927">
    <property type="entry name" value="6-PGluconate_DH-like_C_sf"/>
</dbReference>
<dbReference type="AlphaFoldDB" id="A0A3N4QQA0"/>
<evidence type="ECO:0000259" key="1">
    <source>
        <dbReference type="Pfam" id="PF00725"/>
    </source>
</evidence>
<reference evidence="2 3" key="1">
    <citation type="submission" date="2018-11" db="EMBL/GenBank/DDBJ databases">
        <title>Chitinophaga lutea sp.nov., isolate from arsenic contaminated soil.</title>
        <authorList>
            <person name="Zong Y."/>
        </authorList>
    </citation>
    <scope>NUCLEOTIDE SEQUENCE [LARGE SCALE GENOMIC DNA]</scope>
    <source>
        <strain evidence="2 3">ZY74</strain>
    </source>
</reference>
<protein>
    <submittedName>
        <fullName evidence="2">3-hydroxyacyl-CoA dehydrogenase</fullName>
    </submittedName>
</protein>